<keyword evidence="9" id="KW-0812">Transmembrane</keyword>
<keyword evidence="12" id="KW-1185">Reference proteome</keyword>
<evidence type="ECO:0000256" key="9">
    <source>
        <dbReference type="SAM" id="Phobius"/>
    </source>
</evidence>
<dbReference type="Pfam" id="PF02518">
    <property type="entry name" value="HATPase_c"/>
    <property type="match status" value="1"/>
</dbReference>
<evidence type="ECO:0000256" key="6">
    <source>
        <dbReference type="ARBA" id="ARBA00022777"/>
    </source>
</evidence>
<dbReference type="Gene3D" id="1.10.287.130">
    <property type="match status" value="1"/>
</dbReference>
<keyword evidence="9" id="KW-1133">Transmembrane helix</keyword>
<gene>
    <name evidence="11" type="ORF">KDK92_01290</name>
</gene>
<dbReference type="GO" id="GO:0000155">
    <property type="term" value="F:phosphorelay sensor kinase activity"/>
    <property type="evidence" value="ECO:0007669"/>
    <property type="project" value="InterPro"/>
</dbReference>
<keyword evidence="4" id="KW-0597">Phosphoprotein</keyword>
<dbReference type="PANTHER" id="PTHR43711">
    <property type="entry name" value="TWO-COMPONENT HISTIDINE KINASE"/>
    <property type="match status" value="1"/>
</dbReference>
<keyword evidence="5" id="KW-0808">Transferase</keyword>
<feature type="transmembrane region" description="Helical" evidence="9">
    <location>
        <begin position="6"/>
        <end position="23"/>
    </location>
</feature>
<accession>A0A9J6NWH2</accession>
<dbReference type="PROSITE" id="PS50109">
    <property type="entry name" value="HIS_KIN"/>
    <property type="match status" value="1"/>
</dbReference>
<feature type="domain" description="Histidine kinase" evidence="10">
    <location>
        <begin position="333"/>
        <end position="545"/>
    </location>
</feature>
<dbReference type="Pfam" id="PF00497">
    <property type="entry name" value="SBP_bac_3"/>
    <property type="match status" value="1"/>
</dbReference>
<dbReference type="SMART" id="SM00387">
    <property type="entry name" value="HATPase_c"/>
    <property type="match status" value="1"/>
</dbReference>
<dbReference type="CDD" id="cd01007">
    <property type="entry name" value="PBP2_BvgS_HisK_like"/>
    <property type="match status" value="1"/>
</dbReference>
<dbReference type="SMART" id="SM00062">
    <property type="entry name" value="PBPb"/>
    <property type="match status" value="1"/>
</dbReference>
<dbReference type="Pfam" id="PF00512">
    <property type="entry name" value="HisKA"/>
    <property type="match status" value="1"/>
</dbReference>
<dbReference type="InterPro" id="IPR003594">
    <property type="entry name" value="HATPase_dom"/>
</dbReference>
<evidence type="ECO:0000256" key="1">
    <source>
        <dbReference type="ARBA" id="ARBA00000085"/>
    </source>
</evidence>
<evidence type="ECO:0000313" key="11">
    <source>
        <dbReference type="EMBL" id="MCM1988358.1"/>
    </source>
</evidence>
<reference evidence="11" key="1">
    <citation type="journal article" date="2021" name="mSystems">
        <title>Bacteria and Archaea Synergistically Convert Glycine Betaine to Biogenic Methane in the Formosa Cold Seep of the South China Sea.</title>
        <authorList>
            <person name="Li L."/>
            <person name="Zhang W."/>
            <person name="Zhang S."/>
            <person name="Song L."/>
            <person name="Sun Q."/>
            <person name="Zhang H."/>
            <person name="Xiang H."/>
            <person name="Dong X."/>
        </authorList>
    </citation>
    <scope>NUCLEOTIDE SEQUENCE</scope>
    <source>
        <strain evidence="11">ZWT</strain>
    </source>
</reference>
<proteinExistence type="predicted"/>
<dbReference type="CDD" id="cd00075">
    <property type="entry name" value="HATPase"/>
    <property type="match status" value="1"/>
</dbReference>
<evidence type="ECO:0000313" key="12">
    <source>
        <dbReference type="Proteomes" id="UP001056429"/>
    </source>
</evidence>
<dbReference type="SMART" id="SM00388">
    <property type="entry name" value="HisKA"/>
    <property type="match status" value="1"/>
</dbReference>
<dbReference type="SUPFAM" id="SSF53850">
    <property type="entry name" value="Periplasmic binding protein-like II"/>
    <property type="match status" value="1"/>
</dbReference>
<dbReference type="SUPFAM" id="SSF55874">
    <property type="entry name" value="ATPase domain of HSP90 chaperone/DNA topoisomerase II/histidine kinase"/>
    <property type="match status" value="1"/>
</dbReference>
<dbReference type="CDD" id="cd00082">
    <property type="entry name" value="HisKA"/>
    <property type="match status" value="1"/>
</dbReference>
<dbReference type="PANTHER" id="PTHR43711:SF1">
    <property type="entry name" value="HISTIDINE KINASE 1"/>
    <property type="match status" value="1"/>
</dbReference>
<dbReference type="GO" id="GO:0016020">
    <property type="term" value="C:membrane"/>
    <property type="evidence" value="ECO:0007669"/>
    <property type="project" value="UniProtKB-SubCell"/>
</dbReference>
<dbReference type="InterPro" id="IPR003661">
    <property type="entry name" value="HisK_dim/P_dom"/>
</dbReference>
<dbReference type="InterPro" id="IPR005467">
    <property type="entry name" value="His_kinase_dom"/>
</dbReference>
<evidence type="ECO:0000256" key="8">
    <source>
        <dbReference type="ARBA" id="ARBA00023136"/>
    </source>
</evidence>
<dbReference type="FunFam" id="1.10.287.130:FF:000001">
    <property type="entry name" value="Two-component sensor histidine kinase"/>
    <property type="match status" value="1"/>
</dbReference>
<dbReference type="AlphaFoldDB" id="A0A9J6NWH2"/>
<protein>
    <recommendedName>
        <fullName evidence="3">histidine kinase</fullName>
        <ecNumber evidence="3">2.7.13.3</ecNumber>
    </recommendedName>
</protein>
<sequence>MKRNFVITITILLCIVVLLVIKTKEPKEMTIKSNTININQEIFTNEELKWINEHKNRDINVGVAQDYIPIEYIDKDGNPSGMGIEIIKLISELTGLRFKMYKNSAKETWDEILRSTSEKRIDILPAVAQTKNRLKYLEFSEHYIEMTQVILGHKDNQKLVNGIAEVNKKSFVVPRGYWVIDGILKENPNAEIIQVENMEEALKYVSNKKTDYTICETPVFTCYREEGTTKNIKIVGELKEKNKIHMAVRKEYSELIPIINKVIESINYNELYEKALIMPKNNLNEKKLIFIILILTLIVLILIYYRYTTFRKLVIAKKEAEDANRHKTSLMTNISHDLRTPITVIMGYAQAIIDGNVKSEEDKEKYIRRIYEKTKYLNELVDDFFLLSRLEDGKLILVKEEVNINNFVKSIVEDTAFKAEPQNIELSLKLDEKVEIYKKVDRIKLYRAIENIIINAVKYTEENGSIEISTVLEDDKVKISIKDNGIGIQKEDITHIFDRYYKGKNARKESIGLGLYIAKEIIHKHNGEIWLESEYKKGSTFYILI</sequence>
<evidence type="ECO:0000256" key="2">
    <source>
        <dbReference type="ARBA" id="ARBA00004370"/>
    </source>
</evidence>
<evidence type="ECO:0000259" key="10">
    <source>
        <dbReference type="PROSITE" id="PS50109"/>
    </source>
</evidence>
<keyword evidence="6" id="KW-0418">Kinase</keyword>
<dbReference type="FunFam" id="3.30.565.10:FF:000006">
    <property type="entry name" value="Sensor histidine kinase WalK"/>
    <property type="match status" value="1"/>
</dbReference>
<evidence type="ECO:0000256" key="5">
    <source>
        <dbReference type="ARBA" id="ARBA00022679"/>
    </source>
</evidence>
<comment type="subcellular location">
    <subcellularLocation>
        <location evidence="2">Membrane</location>
    </subcellularLocation>
</comment>
<evidence type="ECO:0000256" key="3">
    <source>
        <dbReference type="ARBA" id="ARBA00012438"/>
    </source>
</evidence>
<dbReference type="InterPro" id="IPR036890">
    <property type="entry name" value="HATPase_C_sf"/>
</dbReference>
<dbReference type="InterPro" id="IPR036097">
    <property type="entry name" value="HisK_dim/P_sf"/>
</dbReference>
<dbReference type="EMBL" id="JAGSOJ010000001">
    <property type="protein sequence ID" value="MCM1988358.1"/>
    <property type="molecule type" value="Genomic_DNA"/>
</dbReference>
<dbReference type="InterPro" id="IPR004358">
    <property type="entry name" value="Sig_transdc_His_kin-like_C"/>
</dbReference>
<dbReference type="Gene3D" id="3.40.190.10">
    <property type="entry name" value="Periplasmic binding protein-like II"/>
    <property type="match status" value="2"/>
</dbReference>
<comment type="caution">
    <text evidence="11">The sequence shown here is derived from an EMBL/GenBank/DDBJ whole genome shotgun (WGS) entry which is preliminary data.</text>
</comment>
<dbReference type="InterPro" id="IPR050736">
    <property type="entry name" value="Sensor_HK_Regulatory"/>
</dbReference>
<dbReference type="InterPro" id="IPR001638">
    <property type="entry name" value="Solute-binding_3/MltF_N"/>
</dbReference>
<organism evidence="11 12">
    <name type="scientific">Oceanirhabdus seepicola</name>
    <dbReference type="NCBI Taxonomy" id="2828781"/>
    <lineage>
        <taxon>Bacteria</taxon>
        <taxon>Bacillati</taxon>
        <taxon>Bacillota</taxon>
        <taxon>Clostridia</taxon>
        <taxon>Eubacteriales</taxon>
        <taxon>Clostridiaceae</taxon>
        <taxon>Oceanirhabdus</taxon>
    </lineage>
</organism>
<evidence type="ECO:0000256" key="4">
    <source>
        <dbReference type="ARBA" id="ARBA00022553"/>
    </source>
</evidence>
<evidence type="ECO:0000256" key="7">
    <source>
        <dbReference type="ARBA" id="ARBA00023012"/>
    </source>
</evidence>
<comment type="catalytic activity">
    <reaction evidence="1">
        <text>ATP + protein L-histidine = ADP + protein N-phospho-L-histidine.</text>
        <dbReference type="EC" id="2.7.13.3"/>
    </reaction>
</comment>
<keyword evidence="7" id="KW-0902">Two-component regulatory system</keyword>
<reference evidence="11" key="2">
    <citation type="submission" date="2021-04" db="EMBL/GenBank/DDBJ databases">
        <authorList>
            <person name="Dong X."/>
        </authorList>
    </citation>
    <scope>NUCLEOTIDE SEQUENCE</scope>
    <source>
        <strain evidence="11">ZWT</strain>
    </source>
</reference>
<feature type="transmembrane region" description="Helical" evidence="9">
    <location>
        <begin position="288"/>
        <end position="307"/>
    </location>
</feature>
<dbReference type="SUPFAM" id="SSF47384">
    <property type="entry name" value="Homodimeric domain of signal transducing histidine kinase"/>
    <property type="match status" value="1"/>
</dbReference>
<name>A0A9J6NWH2_9CLOT</name>
<dbReference type="RefSeq" id="WP_250857228.1">
    <property type="nucleotide sequence ID" value="NZ_JAGSOJ010000001.1"/>
</dbReference>
<dbReference type="PRINTS" id="PR00344">
    <property type="entry name" value="BCTRLSENSOR"/>
</dbReference>
<keyword evidence="8 9" id="KW-0472">Membrane</keyword>
<dbReference type="Proteomes" id="UP001056429">
    <property type="component" value="Unassembled WGS sequence"/>
</dbReference>
<dbReference type="Gene3D" id="3.30.565.10">
    <property type="entry name" value="Histidine kinase-like ATPase, C-terminal domain"/>
    <property type="match status" value="1"/>
</dbReference>
<dbReference type="EC" id="2.7.13.3" evidence="3"/>